<protein>
    <submittedName>
        <fullName evidence="1">Uncharacterized protein</fullName>
    </submittedName>
</protein>
<evidence type="ECO:0000313" key="1">
    <source>
        <dbReference type="EMBL" id="VDG29546.1"/>
    </source>
</evidence>
<dbReference type="Proteomes" id="UP000289996">
    <property type="component" value="Unassembled WGS sequence"/>
</dbReference>
<organism evidence="1 2">
    <name type="scientific">Lactiplantibacillus mudanjiangensis</name>
    <dbReference type="NCBI Taxonomy" id="1296538"/>
    <lineage>
        <taxon>Bacteria</taxon>
        <taxon>Bacillati</taxon>
        <taxon>Bacillota</taxon>
        <taxon>Bacilli</taxon>
        <taxon>Lactobacillales</taxon>
        <taxon>Lactobacillaceae</taxon>
        <taxon>Lactiplantibacillus</taxon>
    </lineage>
</organism>
<keyword evidence="2" id="KW-1185">Reference proteome</keyword>
<name>A0A660E2I0_9LACO</name>
<gene>
    <name evidence="1" type="ORF">MUDAN_MDHGFNIF_01106</name>
</gene>
<reference evidence="1 2" key="1">
    <citation type="submission" date="2018-11" db="EMBL/GenBank/DDBJ databases">
        <authorList>
            <person name="Wuyts S."/>
        </authorList>
    </citation>
    <scope>NUCLEOTIDE SEQUENCE [LARGE SCALE GENOMIC DNA]</scope>
    <source>
        <strain evidence="1">Lactobacillus mudanjiangensis AMBF249</strain>
    </source>
</reference>
<accession>A0A660E2I0</accession>
<evidence type="ECO:0000313" key="2">
    <source>
        <dbReference type="Proteomes" id="UP000289996"/>
    </source>
</evidence>
<proteinExistence type="predicted"/>
<dbReference type="EMBL" id="UYIG01000141">
    <property type="protein sequence ID" value="VDG29546.1"/>
    <property type="molecule type" value="Genomic_DNA"/>
</dbReference>
<dbReference type="AlphaFoldDB" id="A0A660E2I0"/>
<sequence length="146" mass="17548">MSTQPTAVATLYFKLRNRDGYFQLRCECGPHRFVVSQRHWPTLKHFFSPKYWHHHFKIEKTMIPLLVADLMAIIQPWQGVYDRLDTDKPNHDYWEIILSNDDWRTTQDRLDHQVLHATNYIHRRGTGAYPPDFDQLLTILSHYIDQ</sequence>